<evidence type="ECO:0000313" key="2">
    <source>
        <dbReference type="Proteomes" id="UP001218218"/>
    </source>
</evidence>
<gene>
    <name evidence="1" type="ORF">DFH08DRAFT_706003</name>
</gene>
<name>A0AAD7EMZ7_9AGAR</name>
<protein>
    <submittedName>
        <fullName evidence="1">Uncharacterized protein</fullName>
    </submittedName>
</protein>
<accession>A0AAD7EMZ7</accession>
<keyword evidence="2" id="KW-1185">Reference proteome</keyword>
<sequence>LLHIPDNIVNTGPMWCYWNYITERFVDFMVRSSKSRKKYASLSRRMRDVTQNNAIKVRNDLHRELNLSDHGEELRHGHRFPECELLLCF</sequence>
<comment type="caution">
    <text evidence="1">The sequence shown here is derived from an EMBL/GenBank/DDBJ whole genome shotgun (WGS) entry which is preliminary data.</text>
</comment>
<dbReference type="AlphaFoldDB" id="A0AAD7EMZ7"/>
<feature type="non-terminal residue" evidence="1">
    <location>
        <position position="1"/>
    </location>
</feature>
<reference evidence="1" key="1">
    <citation type="submission" date="2023-03" db="EMBL/GenBank/DDBJ databases">
        <title>Massive genome expansion in bonnet fungi (Mycena s.s.) driven by repeated elements and novel gene families across ecological guilds.</title>
        <authorList>
            <consortium name="Lawrence Berkeley National Laboratory"/>
            <person name="Harder C.B."/>
            <person name="Miyauchi S."/>
            <person name="Viragh M."/>
            <person name="Kuo A."/>
            <person name="Thoen E."/>
            <person name="Andreopoulos B."/>
            <person name="Lu D."/>
            <person name="Skrede I."/>
            <person name="Drula E."/>
            <person name="Henrissat B."/>
            <person name="Morin E."/>
            <person name="Kohler A."/>
            <person name="Barry K."/>
            <person name="LaButti K."/>
            <person name="Morin E."/>
            <person name="Salamov A."/>
            <person name="Lipzen A."/>
            <person name="Mereny Z."/>
            <person name="Hegedus B."/>
            <person name="Baldrian P."/>
            <person name="Stursova M."/>
            <person name="Weitz H."/>
            <person name="Taylor A."/>
            <person name="Grigoriev I.V."/>
            <person name="Nagy L.G."/>
            <person name="Martin F."/>
            <person name="Kauserud H."/>
        </authorList>
    </citation>
    <scope>NUCLEOTIDE SEQUENCE</scope>
    <source>
        <strain evidence="1">CBHHK002</strain>
    </source>
</reference>
<proteinExistence type="predicted"/>
<dbReference type="EMBL" id="JARIHO010000030">
    <property type="protein sequence ID" value="KAJ7336810.1"/>
    <property type="molecule type" value="Genomic_DNA"/>
</dbReference>
<dbReference type="Proteomes" id="UP001218218">
    <property type="component" value="Unassembled WGS sequence"/>
</dbReference>
<evidence type="ECO:0000313" key="1">
    <source>
        <dbReference type="EMBL" id="KAJ7336810.1"/>
    </source>
</evidence>
<organism evidence="1 2">
    <name type="scientific">Mycena albidolilacea</name>
    <dbReference type="NCBI Taxonomy" id="1033008"/>
    <lineage>
        <taxon>Eukaryota</taxon>
        <taxon>Fungi</taxon>
        <taxon>Dikarya</taxon>
        <taxon>Basidiomycota</taxon>
        <taxon>Agaricomycotina</taxon>
        <taxon>Agaricomycetes</taxon>
        <taxon>Agaricomycetidae</taxon>
        <taxon>Agaricales</taxon>
        <taxon>Marasmiineae</taxon>
        <taxon>Mycenaceae</taxon>
        <taxon>Mycena</taxon>
    </lineage>
</organism>